<evidence type="ECO:0000256" key="1">
    <source>
        <dbReference type="SAM" id="MobiDB-lite"/>
    </source>
</evidence>
<evidence type="ECO:0000313" key="3">
    <source>
        <dbReference type="Proteomes" id="UP000034805"/>
    </source>
</evidence>
<reference evidence="2 3" key="1">
    <citation type="submission" date="2015-08" db="EMBL/GenBank/DDBJ databases">
        <title>The genome of the Asian arowana (Scleropages formosus).</title>
        <authorList>
            <person name="Tan M.H."/>
            <person name="Gan H.M."/>
            <person name="Croft L.J."/>
            <person name="Austin C.M."/>
        </authorList>
    </citation>
    <scope>NUCLEOTIDE SEQUENCE [LARGE SCALE GENOMIC DNA]</scope>
    <source>
        <strain evidence="2">Aro1</strain>
    </source>
</reference>
<dbReference type="AlphaFoldDB" id="A0A0P7TSA0"/>
<protein>
    <submittedName>
        <fullName evidence="2">Uncharacterized protein</fullName>
    </submittedName>
</protein>
<dbReference type="OrthoDB" id="8853457at2759"/>
<feature type="region of interest" description="Disordered" evidence="1">
    <location>
        <begin position="178"/>
        <end position="208"/>
    </location>
</feature>
<proteinExistence type="predicted"/>
<dbReference type="EMBL" id="JARO02007330">
    <property type="protein sequence ID" value="KPP64079.1"/>
    <property type="molecule type" value="Genomic_DNA"/>
</dbReference>
<accession>A0A0P7TSA0</accession>
<name>A0A0P7TSA0_SCLFO</name>
<sequence length="208" mass="22149">MDKQILYGAPEITLSKSYDGSADLNRGFLLLDQNSTVSSPSLDLRTGHRRKLVSSSGIVVEYAECNNASEGSWIHSPSLVSLSLSQNETVHNIPIGSKFSTPCEGMNSKKAILASSPNLSCLDPSASRFFGEHSLIRHGPVSPRLSLESSLVDGLTWSPRYPCPPQSLAEISSLLGSATPPNVNVSREPVPGPSQSPAVMSAPCPDEF</sequence>
<gene>
    <name evidence="2" type="ORF">Z043_117616</name>
</gene>
<dbReference type="KEGG" id="sfm:108923332"/>
<evidence type="ECO:0000313" key="2">
    <source>
        <dbReference type="EMBL" id="KPP64079.1"/>
    </source>
</evidence>
<dbReference type="Proteomes" id="UP000034805">
    <property type="component" value="Unassembled WGS sequence"/>
</dbReference>
<organism evidence="2 3">
    <name type="scientific">Scleropages formosus</name>
    <name type="common">Asian bonytongue</name>
    <name type="synonym">Osteoglossum formosum</name>
    <dbReference type="NCBI Taxonomy" id="113540"/>
    <lineage>
        <taxon>Eukaryota</taxon>
        <taxon>Metazoa</taxon>
        <taxon>Chordata</taxon>
        <taxon>Craniata</taxon>
        <taxon>Vertebrata</taxon>
        <taxon>Euteleostomi</taxon>
        <taxon>Actinopterygii</taxon>
        <taxon>Neopterygii</taxon>
        <taxon>Teleostei</taxon>
        <taxon>Osteoglossocephala</taxon>
        <taxon>Osteoglossomorpha</taxon>
        <taxon>Osteoglossiformes</taxon>
        <taxon>Osteoglossidae</taxon>
        <taxon>Scleropages</taxon>
    </lineage>
</organism>
<comment type="caution">
    <text evidence="2">The sequence shown here is derived from an EMBL/GenBank/DDBJ whole genome shotgun (WGS) entry which is preliminary data.</text>
</comment>